<dbReference type="Gene3D" id="3.30.70.850">
    <property type="entry name" value="Peptidase S8, pro-domain"/>
    <property type="match status" value="1"/>
</dbReference>
<evidence type="ECO:0000256" key="8">
    <source>
        <dbReference type="SAM" id="SignalP"/>
    </source>
</evidence>
<comment type="caution">
    <text evidence="6">Lacks conserved residue(s) required for the propagation of feature annotation.</text>
</comment>
<dbReference type="InterPro" id="IPR036852">
    <property type="entry name" value="Peptidase_S8/S53_dom_sf"/>
</dbReference>
<dbReference type="PANTHER" id="PTHR42884:SF13">
    <property type="entry name" value="NEUROENDOCRINE CONVERTASE 2"/>
    <property type="match status" value="1"/>
</dbReference>
<dbReference type="Pfam" id="PF16470">
    <property type="entry name" value="S8_pro-domain"/>
    <property type="match status" value="1"/>
</dbReference>
<keyword evidence="12" id="KW-1185">Reference proteome</keyword>
<dbReference type="InterPro" id="IPR038466">
    <property type="entry name" value="S8_pro-domain_sf"/>
</dbReference>
<keyword evidence="8" id="KW-0732">Signal</keyword>
<dbReference type="GO" id="GO:0016486">
    <property type="term" value="P:peptide hormone processing"/>
    <property type="evidence" value="ECO:0007669"/>
    <property type="project" value="TreeGrafter"/>
</dbReference>
<evidence type="ECO:0000313" key="11">
    <source>
        <dbReference type="EMBL" id="GLD65127.1"/>
    </source>
</evidence>
<evidence type="ECO:0000256" key="4">
    <source>
        <dbReference type="ARBA" id="ARBA00037494"/>
    </source>
</evidence>
<dbReference type="GO" id="GO:0043005">
    <property type="term" value="C:neuron projection"/>
    <property type="evidence" value="ECO:0007669"/>
    <property type="project" value="TreeGrafter"/>
</dbReference>
<keyword evidence="3" id="KW-0720">Serine protease</keyword>
<keyword evidence="2" id="KW-0378">Hydrolase</keyword>
<dbReference type="PANTHER" id="PTHR42884">
    <property type="entry name" value="PROPROTEIN CONVERTASE SUBTILISIN/KEXIN-RELATED"/>
    <property type="match status" value="1"/>
</dbReference>
<evidence type="ECO:0000256" key="7">
    <source>
        <dbReference type="SAM" id="MobiDB-lite"/>
    </source>
</evidence>
<dbReference type="AlphaFoldDB" id="A0AAD3N0A7"/>
<evidence type="ECO:0000313" key="12">
    <source>
        <dbReference type="Proteomes" id="UP001279410"/>
    </source>
</evidence>
<dbReference type="GO" id="GO:0005615">
    <property type="term" value="C:extracellular space"/>
    <property type="evidence" value="ECO:0007669"/>
    <property type="project" value="TreeGrafter"/>
</dbReference>
<feature type="chain" id="PRO_5042010877" description="Proprotein convertase 2" evidence="8">
    <location>
        <begin position="28"/>
        <end position="189"/>
    </location>
</feature>
<evidence type="ECO:0000256" key="3">
    <source>
        <dbReference type="ARBA" id="ARBA00022825"/>
    </source>
</evidence>
<evidence type="ECO:0000256" key="2">
    <source>
        <dbReference type="ARBA" id="ARBA00022801"/>
    </source>
</evidence>
<name>A0AAD3N0A7_LATJO</name>
<dbReference type="PROSITE" id="PS00136">
    <property type="entry name" value="SUBTILASE_ASP"/>
    <property type="match status" value="1"/>
</dbReference>
<comment type="similarity">
    <text evidence="6">Belongs to the peptidase S8 family.</text>
</comment>
<accession>A0AAD3N0A7</accession>
<proteinExistence type="inferred from homology"/>
<dbReference type="EMBL" id="BRZM01000076">
    <property type="protein sequence ID" value="GLD65127.1"/>
    <property type="molecule type" value="Genomic_DNA"/>
</dbReference>
<feature type="compositionally biased region" description="Basic residues" evidence="7">
    <location>
        <begin position="80"/>
        <end position="91"/>
    </location>
</feature>
<reference evidence="11" key="1">
    <citation type="submission" date="2022-08" db="EMBL/GenBank/DDBJ databases">
        <title>Genome sequencing of akame (Lates japonicus).</title>
        <authorList>
            <person name="Hashiguchi Y."/>
            <person name="Takahashi H."/>
        </authorList>
    </citation>
    <scope>NUCLEOTIDE SEQUENCE</scope>
    <source>
        <strain evidence="11">Kochi</strain>
    </source>
</reference>
<evidence type="ECO:0000259" key="10">
    <source>
        <dbReference type="Pfam" id="PF16470"/>
    </source>
</evidence>
<gene>
    <name evidence="11" type="ORF">AKAME5_001661500</name>
</gene>
<dbReference type="Proteomes" id="UP001279410">
    <property type="component" value="Unassembled WGS sequence"/>
</dbReference>
<evidence type="ECO:0000259" key="9">
    <source>
        <dbReference type="Pfam" id="PF00082"/>
    </source>
</evidence>
<evidence type="ECO:0000256" key="1">
    <source>
        <dbReference type="ARBA" id="ARBA00022670"/>
    </source>
</evidence>
<keyword evidence="1" id="KW-0645">Protease</keyword>
<dbReference type="InterPro" id="IPR000209">
    <property type="entry name" value="Peptidase_S8/S53_dom"/>
</dbReference>
<evidence type="ECO:0000256" key="5">
    <source>
        <dbReference type="ARBA" id="ARBA00042083"/>
    </source>
</evidence>
<dbReference type="PROSITE" id="PS51892">
    <property type="entry name" value="SUBTILASE"/>
    <property type="match status" value="1"/>
</dbReference>
<dbReference type="GO" id="GO:0004252">
    <property type="term" value="F:serine-type endopeptidase activity"/>
    <property type="evidence" value="ECO:0007669"/>
    <property type="project" value="InterPro"/>
</dbReference>
<dbReference type="Pfam" id="PF00082">
    <property type="entry name" value="Peptidase_S8"/>
    <property type="match status" value="1"/>
</dbReference>
<feature type="signal peptide" evidence="8">
    <location>
        <begin position="1"/>
        <end position="27"/>
    </location>
</feature>
<dbReference type="GO" id="GO:0016020">
    <property type="term" value="C:membrane"/>
    <property type="evidence" value="ECO:0007669"/>
    <property type="project" value="TreeGrafter"/>
</dbReference>
<dbReference type="SUPFAM" id="SSF54897">
    <property type="entry name" value="Protease propeptides/inhibitors"/>
    <property type="match status" value="1"/>
</dbReference>
<evidence type="ECO:0000256" key="6">
    <source>
        <dbReference type="PROSITE-ProRule" id="PRU01240"/>
    </source>
</evidence>
<dbReference type="InterPro" id="IPR032815">
    <property type="entry name" value="S8_pro-domain"/>
</dbReference>
<feature type="domain" description="Peptidase S8/S53" evidence="9">
    <location>
        <begin position="161"/>
        <end position="185"/>
    </location>
</feature>
<organism evidence="11 12">
    <name type="scientific">Lates japonicus</name>
    <name type="common">Japanese lates</name>
    <dbReference type="NCBI Taxonomy" id="270547"/>
    <lineage>
        <taxon>Eukaryota</taxon>
        <taxon>Metazoa</taxon>
        <taxon>Chordata</taxon>
        <taxon>Craniata</taxon>
        <taxon>Vertebrata</taxon>
        <taxon>Euteleostomi</taxon>
        <taxon>Actinopterygii</taxon>
        <taxon>Neopterygii</taxon>
        <taxon>Teleostei</taxon>
        <taxon>Neoteleostei</taxon>
        <taxon>Acanthomorphata</taxon>
        <taxon>Carangaria</taxon>
        <taxon>Carangaria incertae sedis</taxon>
        <taxon>Centropomidae</taxon>
        <taxon>Lates</taxon>
    </lineage>
</organism>
<dbReference type="Gene3D" id="3.40.50.200">
    <property type="entry name" value="Peptidase S8/S53 domain"/>
    <property type="match status" value="1"/>
</dbReference>
<sequence length="189" mass="21162">MRGSARHGTAVGFIAVLLNALLLATHAAEGVLTDHLLVQLHEDAQDEAHQLATQHGFQSARKLPFGEGLFHFYPQDTSKRRSKRSTRSRQRLQKDRRVENVIEQEGFSRQKRGYRNINDIEVNMSDPLFTKQWYLINTGQADGTPGLDLNVAEAWQLGYTGKGVTIAIMDDGIDYLHPDLASNYNADAS</sequence>
<dbReference type="SUPFAM" id="SSF52743">
    <property type="entry name" value="Subtilisin-like"/>
    <property type="match status" value="1"/>
</dbReference>
<dbReference type="InterPro" id="IPR023827">
    <property type="entry name" value="Peptidase_S8_Asp-AS"/>
</dbReference>
<protein>
    <recommendedName>
        <fullName evidence="5">Proprotein convertase 2</fullName>
    </recommendedName>
</protein>
<feature type="region of interest" description="Disordered" evidence="7">
    <location>
        <begin position="76"/>
        <end position="95"/>
    </location>
</feature>
<feature type="domain" description="Peptidase S8 pro-domain" evidence="10">
    <location>
        <begin position="37"/>
        <end position="112"/>
    </location>
</feature>
<comment type="caution">
    <text evidence="11">The sequence shown here is derived from an EMBL/GenBank/DDBJ whole genome shotgun (WGS) entry which is preliminary data.</text>
</comment>
<comment type="function">
    <text evidence="4">Serine endopeptidase which is involved in the processing of hormone and other protein precursors at sites comprised of pairs of basic amino acid residues. Responsible for the release of glucagon from proglucagon in pancreatic A cells.</text>
</comment>